<organism evidence="3">
    <name type="scientific">Candidatus Kentrum sp. FW</name>
    <dbReference type="NCBI Taxonomy" id="2126338"/>
    <lineage>
        <taxon>Bacteria</taxon>
        <taxon>Pseudomonadati</taxon>
        <taxon>Pseudomonadota</taxon>
        <taxon>Gammaproteobacteria</taxon>
        <taxon>Candidatus Kentrum</taxon>
    </lineage>
</organism>
<evidence type="ECO:0000259" key="2">
    <source>
        <dbReference type="PROSITE" id="PS51740"/>
    </source>
</evidence>
<reference evidence="3" key="1">
    <citation type="submission" date="2019-02" db="EMBL/GenBank/DDBJ databases">
        <authorList>
            <person name="Gruber-Vodicka R. H."/>
            <person name="Seah K. B. B."/>
        </authorList>
    </citation>
    <scope>NUCLEOTIDE SEQUENCE</scope>
    <source>
        <strain evidence="3">BECK_BZ106</strain>
    </source>
</reference>
<name>A0A450T461_9GAMM</name>
<proteinExistence type="predicted"/>
<dbReference type="InterPro" id="IPR007159">
    <property type="entry name" value="SpoVT-AbrB_dom"/>
</dbReference>
<protein>
    <submittedName>
        <fullName evidence="3">Looped-hinge helix DNA binding domain-containing protein, AbrB family</fullName>
    </submittedName>
</protein>
<dbReference type="Gene3D" id="2.10.260.10">
    <property type="match status" value="1"/>
</dbReference>
<dbReference type="PROSITE" id="PS51740">
    <property type="entry name" value="SPOVT_ABRB"/>
    <property type="match status" value="1"/>
</dbReference>
<gene>
    <name evidence="3" type="ORF">BECKFW1821B_GA0114236_106316</name>
</gene>
<dbReference type="GO" id="GO:0003677">
    <property type="term" value="F:DNA binding"/>
    <property type="evidence" value="ECO:0007669"/>
    <property type="project" value="UniProtKB-UniRule"/>
</dbReference>
<dbReference type="AlphaFoldDB" id="A0A450T461"/>
<dbReference type="InterPro" id="IPR037914">
    <property type="entry name" value="SpoVT-AbrB_sf"/>
</dbReference>
<dbReference type="SMART" id="SM00966">
    <property type="entry name" value="SpoVT_AbrB"/>
    <property type="match status" value="1"/>
</dbReference>
<accession>A0A450T461</accession>
<dbReference type="NCBIfam" id="TIGR01439">
    <property type="entry name" value="lp_hng_hel_AbrB"/>
    <property type="match status" value="1"/>
</dbReference>
<sequence>MLAATVTSKGQITIPKSVRDALRLQVGDRVAFVVHGQGALLTPISKSVDEVFGMLKKPDISPRTIEEMNRAVRTRARSQES</sequence>
<dbReference type="Pfam" id="PF04014">
    <property type="entry name" value="MazE_antitoxin"/>
    <property type="match status" value="1"/>
</dbReference>
<dbReference type="SUPFAM" id="SSF89447">
    <property type="entry name" value="AbrB/MazE/MraZ-like"/>
    <property type="match status" value="1"/>
</dbReference>
<evidence type="ECO:0000313" key="3">
    <source>
        <dbReference type="EMBL" id="VFJ61100.1"/>
    </source>
</evidence>
<keyword evidence="1" id="KW-0238">DNA-binding</keyword>
<feature type="domain" description="SpoVT-AbrB" evidence="2">
    <location>
        <begin position="1"/>
        <end position="46"/>
    </location>
</feature>
<evidence type="ECO:0000256" key="1">
    <source>
        <dbReference type="PROSITE-ProRule" id="PRU01076"/>
    </source>
</evidence>
<dbReference type="EMBL" id="CAADFD010000063">
    <property type="protein sequence ID" value="VFJ61100.1"/>
    <property type="molecule type" value="Genomic_DNA"/>
</dbReference>